<dbReference type="OrthoDB" id="2735536at2759"/>
<dbReference type="InterPro" id="IPR050425">
    <property type="entry name" value="NAD(P)_dehydrat-like"/>
</dbReference>
<keyword evidence="1" id="KW-0560">Oxidoreductase</keyword>
<evidence type="ECO:0000256" key="1">
    <source>
        <dbReference type="ARBA" id="ARBA00023002"/>
    </source>
</evidence>
<organism evidence="4 5">
    <name type="scientific">Lachnellula cervina</name>
    <dbReference type="NCBI Taxonomy" id="1316786"/>
    <lineage>
        <taxon>Eukaryota</taxon>
        <taxon>Fungi</taxon>
        <taxon>Dikarya</taxon>
        <taxon>Ascomycota</taxon>
        <taxon>Pezizomycotina</taxon>
        <taxon>Leotiomycetes</taxon>
        <taxon>Helotiales</taxon>
        <taxon>Lachnaceae</taxon>
        <taxon>Lachnellula</taxon>
    </lineage>
</organism>
<name>A0A7D8UNS2_9HELO</name>
<sequence length="341" mass="37021">MSELKTTIPKGSLVLVTGVTGFVASHVAKQFLERGYKVRGTVRDIAKAAWLVDDVLAPYFKDGAFELALVPDISAAHSLDEAVKGVSAVVHVATIGTFNPDPNQVVPQTVAGVTAALEAAVKEPSVQQFLFTSSKGAVIIPVLGDDTVVGRDTWNDKTVQLAWAPPPYEPSRAMVVYFASKFAAEKEVWKFAAERKPHFTVNVVSPAAILGEPLNKKQLSFSASFIPDLYEGKTTFLDPSKTIYFTDVKDVAALHVAAVLDPEVNNARLHIWGQHSSWTEIAAIMRKLRPQQASIPEFPTPKTLTISTDQSETLALLKKWGSNGGWRPLEKTVADNLSVCK</sequence>
<dbReference type="EMBL" id="QGMG01000798">
    <property type="protein sequence ID" value="TVY51500.1"/>
    <property type="molecule type" value="Genomic_DNA"/>
</dbReference>
<proteinExistence type="inferred from homology"/>
<dbReference type="Gene3D" id="3.40.50.720">
    <property type="entry name" value="NAD(P)-binding Rossmann-like Domain"/>
    <property type="match status" value="1"/>
</dbReference>
<comment type="caution">
    <text evidence="4">The sequence shown here is derived from an EMBL/GenBank/DDBJ whole genome shotgun (WGS) entry which is preliminary data.</text>
</comment>
<evidence type="ECO:0000259" key="3">
    <source>
        <dbReference type="Pfam" id="PF01370"/>
    </source>
</evidence>
<evidence type="ECO:0000313" key="5">
    <source>
        <dbReference type="Proteomes" id="UP000481288"/>
    </source>
</evidence>
<keyword evidence="5" id="KW-1185">Reference proteome</keyword>
<evidence type="ECO:0000313" key="4">
    <source>
        <dbReference type="EMBL" id="TVY51500.1"/>
    </source>
</evidence>
<dbReference type="Proteomes" id="UP000481288">
    <property type="component" value="Unassembled WGS sequence"/>
</dbReference>
<comment type="similarity">
    <text evidence="2">Belongs to the NAD(P)-dependent epimerase/dehydratase family. Dihydroflavonol-4-reductase subfamily.</text>
</comment>
<dbReference type="GO" id="GO:0016616">
    <property type="term" value="F:oxidoreductase activity, acting on the CH-OH group of donors, NAD or NADP as acceptor"/>
    <property type="evidence" value="ECO:0007669"/>
    <property type="project" value="TreeGrafter"/>
</dbReference>
<dbReference type="PANTHER" id="PTHR10366:SF562">
    <property type="entry name" value="ALDEHYDE REDUCTASE II (AFU_ORTHOLOGUE AFUA_1G11360)"/>
    <property type="match status" value="1"/>
</dbReference>
<dbReference type="InterPro" id="IPR036291">
    <property type="entry name" value="NAD(P)-bd_dom_sf"/>
</dbReference>
<dbReference type="AlphaFoldDB" id="A0A7D8UNS2"/>
<dbReference type="Pfam" id="PF01370">
    <property type="entry name" value="Epimerase"/>
    <property type="match status" value="1"/>
</dbReference>
<protein>
    <submittedName>
        <fullName evidence="4">NAD-dependent epimerase/dehydratase terH</fullName>
    </submittedName>
</protein>
<evidence type="ECO:0000256" key="2">
    <source>
        <dbReference type="ARBA" id="ARBA00023445"/>
    </source>
</evidence>
<gene>
    <name evidence="4" type="primary">terH_1</name>
    <name evidence="4" type="ORF">LCER1_G006906</name>
</gene>
<dbReference type="PANTHER" id="PTHR10366">
    <property type="entry name" value="NAD DEPENDENT EPIMERASE/DEHYDRATASE"/>
    <property type="match status" value="1"/>
</dbReference>
<reference evidence="4 5" key="1">
    <citation type="submission" date="2018-05" db="EMBL/GenBank/DDBJ databases">
        <title>Whole genome sequencing for identification of molecular markers to develop diagnostic detection tools for the regulated plant pathogen Lachnellula willkommii.</title>
        <authorList>
            <person name="Giroux E."/>
            <person name="Bilodeau G."/>
        </authorList>
    </citation>
    <scope>NUCLEOTIDE SEQUENCE [LARGE SCALE GENOMIC DNA]</scope>
    <source>
        <strain evidence="4 5">CBS 625.97</strain>
    </source>
</reference>
<accession>A0A7D8UNS2</accession>
<feature type="domain" description="NAD-dependent epimerase/dehydratase" evidence="3">
    <location>
        <begin position="14"/>
        <end position="263"/>
    </location>
</feature>
<dbReference type="SUPFAM" id="SSF51735">
    <property type="entry name" value="NAD(P)-binding Rossmann-fold domains"/>
    <property type="match status" value="1"/>
</dbReference>
<dbReference type="InterPro" id="IPR001509">
    <property type="entry name" value="Epimerase_deHydtase"/>
</dbReference>